<feature type="region of interest" description="Disordered" evidence="11">
    <location>
        <begin position="86"/>
        <end position="114"/>
    </location>
</feature>
<organism evidence="12 13">
    <name type="scientific">Argiope bruennichi</name>
    <name type="common">Wasp spider</name>
    <name type="synonym">Aranea bruennichi</name>
    <dbReference type="NCBI Taxonomy" id="94029"/>
    <lineage>
        <taxon>Eukaryota</taxon>
        <taxon>Metazoa</taxon>
        <taxon>Ecdysozoa</taxon>
        <taxon>Arthropoda</taxon>
        <taxon>Chelicerata</taxon>
        <taxon>Arachnida</taxon>
        <taxon>Araneae</taxon>
        <taxon>Araneomorphae</taxon>
        <taxon>Entelegynae</taxon>
        <taxon>Araneoidea</taxon>
        <taxon>Araneidae</taxon>
        <taxon>Argiope</taxon>
    </lineage>
</organism>
<accession>A0A8T0FL53</accession>
<evidence type="ECO:0000313" key="13">
    <source>
        <dbReference type="Proteomes" id="UP000807504"/>
    </source>
</evidence>
<feature type="region of interest" description="Disordered" evidence="11">
    <location>
        <begin position="188"/>
        <end position="227"/>
    </location>
</feature>
<evidence type="ECO:0000256" key="11">
    <source>
        <dbReference type="SAM" id="MobiDB-lite"/>
    </source>
</evidence>
<keyword evidence="6" id="KW-0747">Spliceosome</keyword>
<dbReference type="OMA" id="NCEPSEN"/>
<sequence>MKKTFAISPHLNKRLISTLMSSKNNNSSENSSFSLKATSEFAARSGDVFGRLQALEQRHETWVSEHETVESYDEPNILDMQEDSEAFKKPLPARQRKRKCSRCQDSDKSGQVSYSFKRPFPVKQESSVPQFKLQPQKWKKYSLEDIPLSSDATNTAVALQFLDEIRQRKQQSESNIADDSKKIVFNKPLHKKQKIAPDSTSDSSPLDSFKSTFTSSQVDSTSNDNEIRNLSVTLTHLEEEEEEEEEEDCYK</sequence>
<evidence type="ECO:0000256" key="2">
    <source>
        <dbReference type="ARBA" id="ARBA00004496"/>
    </source>
</evidence>
<dbReference type="GO" id="GO:0005737">
    <property type="term" value="C:cytoplasm"/>
    <property type="evidence" value="ECO:0007669"/>
    <property type="project" value="UniProtKB-SubCell"/>
</dbReference>
<evidence type="ECO:0000256" key="1">
    <source>
        <dbReference type="ARBA" id="ARBA00004123"/>
    </source>
</evidence>
<dbReference type="GO" id="GO:0006397">
    <property type="term" value="P:mRNA processing"/>
    <property type="evidence" value="ECO:0007669"/>
    <property type="project" value="UniProtKB-KW"/>
</dbReference>
<comment type="subcellular location">
    <subcellularLocation>
        <location evidence="2">Cytoplasm</location>
    </subcellularLocation>
    <subcellularLocation>
        <location evidence="1">Nucleus</location>
    </subcellularLocation>
</comment>
<keyword evidence="4" id="KW-0963">Cytoplasm</keyword>
<evidence type="ECO:0000256" key="10">
    <source>
        <dbReference type="ARBA" id="ARBA00045970"/>
    </source>
</evidence>
<name>A0A8T0FL53_ARGBR</name>
<keyword evidence="13" id="KW-1185">Reference proteome</keyword>
<feature type="compositionally biased region" description="Polar residues" evidence="11">
    <location>
        <begin position="212"/>
        <end position="227"/>
    </location>
</feature>
<proteinExistence type="inferred from homology"/>
<dbReference type="GO" id="GO:0008380">
    <property type="term" value="P:RNA splicing"/>
    <property type="evidence" value="ECO:0007669"/>
    <property type="project" value="UniProtKB-KW"/>
</dbReference>
<evidence type="ECO:0000256" key="6">
    <source>
        <dbReference type="ARBA" id="ARBA00022728"/>
    </source>
</evidence>
<feature type="compositionally biased region" description="Low complexity" evidence="11">
    <location>
        <begin position="198"/>
        <end position="211"/>
    </location>
</feature>
<evidence type="ECO:0000256" key="9">
    <source>
        <dbReference type="ARBA" id="ARBA00035304"/>
    </source>
</evidence>
<dbReference type="GO" id="GO:0005681">
    <property type="term" value="C:spliceosomal complex"/>
    <property type="evidence" value="ECO:0007669"/>
    <property type="project" value="UniProtKB-KW"/>
</dbReference>
<comment type="caution">
    <text evidence="12">The sequence shown here is derived from an EMBL/GenBank/DDBJ whole genome shotgun (WGS) entry which is preliminary data.</text>
</comment>
<gene>
    <name evidence="12" type="ORF">HNY73_005887</name>
</gene>
<reference evidence="12" key="1">
    <citation type="journal article" date="2020" name="bioRxiv">
        <title>Chromosome-level reference genome of the European wasp spider Argiope bruennichi: a resource for studies on range expansion and evolutionary adaptation.</title>
        <authorList>
            <person name="Sheffer M.M."/>
            <person name="Hoppe A."/>
            <person name="Krehenwinkel H."/>
            <person name="Uhl G."/>
            <person name="Kuss A.W."/>
            <person name="Jensen L."/>
            <person name="Jensen C."/>
            <person name="Gillespie R.G."/>
            <person name="Hoff K.J."/>
            <person name="Prost S."/>
        </authorList>
    </citation>
    <scope>NUCLEOTIDE SEQUENCE</scope>
</reference>
<evidence type="ECO:0000256" key="8">
    <source>
        <dbReference type="ARBA" id="ARBA00023242"/>
    </source>
</evidence>
<comment type="function">
    <text evidence="10">Protein associated with the U5 snRNP, during its maturation and its post-splicing recycling and which is required for spliceosomal tri-snRNP complex assembly in the nucleus. Has a molecular sequestering activity and transiently hinders SNRNP200 binding sites for constitutive splicing factors that intervene later during the assembly of the spliceosome and splicing. Together with its molecular sequestering activity, may also function as a molecular adapter and placeholder, coordinating the assembly of the U5 snRNP and its association with the U4/U6 di-snRNP.</text>
</comment>
<evidence type="ECO:0000256" key="4">
    <source>
        <dbReference type="ARBA" id="ARBA00022490"/>
    </source>
</evidence>
<dbReference type="Pfam" id="PF15264">
    <property type="entry name" value="TSSC4"/>
    <property type="match status" value="1"/>
</dbReference>
<dbReference type="AlphaFoldDB" id="A0A8T0FL53"/>
<keyword evidence="7" id="KW-0508">mRNA splicing</keyword>
<keyword evidence="5" id="KW-0507">mRNA processing</keyword>
<keyword evidence="8" id="KW-0539">Nucleus</keyword>
<dbReference type="PANTHER" id="PTHR13445">
    <property type="entry name" value="TUMOR SUPPRESSING SUBTRANSFERABLE CANDIDATE 4 TSSC4"/>
    <property type="match status" value="1"/>
</dbReference>
<evidence type="ECO:0000256" key="5">
    <source>
        <dbReference type="ARBA" id="ARBA00022664"/>
    </source>
</evidence>
<evidence type="ECO:0000256" key="3">
    <source>
        <dbReference type="ARBA" id="ARBA00010362"/>
    </source>
</evidence>
<evidence type="ECO:0000256" key="7">
    <source>
        <dbReference type="ARBA" id="ARBA00023187"/>
    </source>
</evidence>
<dbReference type="OrthoDB" id="1906282at2759"/>
<reference evidence="12" key="2">
    <citation type="submission" date="2020-06" db="EMBL/GenBank/DDBJ databases">
        <authorList>
            <person name="Sheffer M."/>
        </authorList>
    </citation>
    <scope>NUCLEOTIDE SEQUENCE</scope>
</reference>
<protein>
    <recommendedName>
        <fullName evidence="9">U5 small nuclear ribonucleoprotein TSSC4</fullName>
    </recommendedName>
</protein>
<evidence type="ECO:0000313" key="12">
    <source>
        <dbReference type="EMBL" id="KAF8790948.1"/>
    </source>
</evidence>
<dbReference type="EMBL" id="JABXBU010000011">
    <property type="protein sequence ID" value="KAF8790948.1"/>
    <property type="molecule type" value="Genomic_DNA"/>
</dbReference>
<dbReference type="InterPro" id="IPR029338">
    <property type="entry name" value="TSSC4"/>
</dbReference>
<dbReference type="PANTHER" id="PTHR13445:SF3">
    <property type="entry name" value="U5 SMALL NUCLEAR RIBONUCLEOPROTEIN TSSC4"/>
    <property type="match status" value="1"/>
</dbReference>
<comment type="similarity">
    <text evidence="3">Belongs to the TSSC4 family.</text>
</comment>
<dbReference type="Proteomes" id="UP000807504">
    <property type="component" value="Unassembled WGS sequence"/>
</dbReference>